<evidence type="ECO:0000313" key="3">
    <source>
        <dbReference type="EMBL" id="KAF8415570.1"/>
    </source>
</evidence>
<reference evidence="3" key="1">
    <citation type="submission" date="2019-10" db="EMBL/GenBank/DDBJ databases">
        <authorList>
            <consortium name="DOE Joint Genome Institute"/>
            <person name="Kuo A."/>
            <person name="Miyauchi S."/>
            <person name="Kiss E."/>
            <person name="Drula E."/>
            <person name="Kohler A."/>
            <person name="Sanchez-Garcia M."/>
            <person name="Andreopoulos B."/>
            <person name="Barry K.W."/>
            <person name="Bonito G."/>
            <person name="Buee M."/>
            <person name="Carver A."/>
            <person name="Chen C."/>
            <person name="Cichocki N."/>
            <person name="Clum A."/>
            <person name="Culley D."/>
            <person name="Crous P.W."/>
            <person name="Fauchery L."/>
            <person name="Girlanda M."/>
            <person name="Hayes R."/>
            <person name="Keri Z."/>
            <person name="LaButti K."/>
            <person name="Lipzen A."/>
            <person name="Lombard V."/>
            <person name="Magnuson J."/>
            <person name="Maillard F."/>
            <person name="Morin E."/>
            <person name="Murat C."/>
            <person name="Nolan M."/>
            <person name="Ohm R."/>
            <person name="Pangilinan J."/>
            <person name="Pereira M."/>
            <person name="Perotto S."/>
            <person name="Peter M."/>
            <person name="Riley R."/>
            <person name="Sitrit Y."/>
            <person name="Stielow B."/>
            <person name="Szollosi G."/>
            <person name="Zifcakova L."/>
            <person name="Stursova M."/>
            <person name="Spatafora J.W."/>
            <person name="Tedersoo L."/>
            <person name="Vaario L.-M."/>
            <person name="Yamada A."/>
            <person name="Yan M."/>
            <person name="Wang P."/>
            <person name="Xu J."/>
            <person name="Bruns T."/>
            <person name="Baldrian P."/>
            <person name="Vilgalys R."/>
            <person name="Henrissat B."/>
            <person name="Grigoriev I.V."/>
            <person name="Hibbett D."/>
            <person name="Nagy L.G."/>
            <person name="Martin F.M."/>
        </authorList>
    </citation>
    <scope>NUCLEOTIDE SEQUENCE</scope>
    <source>
        <strain evidence="3">BED1</strain>
    </source>
</reference>
<dbReference type="Pfam" id="PF20722">
    <property type="entry name" value="DUF6830"/>
    <property type="match status" value="1"/>
</dbReference>
<dbReference type="Pfam" id="PF18759">
    <property type="entry name" value="Plavaka"/>
    <property type="match status" value="2"/>
</dbReference>
<sequence>MRSSKGPTGRYPASNSTLQLKMERSSRQRSSRQDGQRLADYMPFDDVCPLQSDQDETQFPAPPGFSAQQSTPRQGRYHPNSAYIYGKAQNTLERLAAESTKQDEEIGRARQKNIYYPFSDRGEWELGKFMCENLNKGQITRFLKLEWTRVKPSFKSVDELFSWMDTLPQGPRWRCTKIEMDDYVTTNPVYLLWRDALEVTEMIFGNPIFQQHMCLDPHEDSLPIGATMVPIILASDKTPVTRHTGSLEMHPLFLTIGNIRSDLRMKATAHAWSCVAYMPMVRFVTHSDYSGVLQARLWHRCMDIVCNSLKSVAARGAYMADPGGFQRYCFTPLAGYIADLPEQLMVACVAQNASPVTLATKTDFSSATPCPPRSGLHTLQLIHRLASRINPWKVREFLAAAKELFLSGVHLPFWRDWRFADPAKFLTPEILHTLHKFFFDHILKWCKEGLGADELDARYESQHKRVGTRHFSHGVSHVKQMTGREHRDMQRTIVATIAGPVPSDFVRAVRAAVDFIYKAQAPSFTDSSIASMVESLAEFHSFKQSVIDAELRRGQSGPIDHFEIPKLELFHSFAPAIRNAGAPIQFTADVSERLLITHCKNPFERTSHQRHTFSQQIIRLLDREERMRQFHLFTLLSQCGASLKNFVDQEFDEMADLDPTLAWILRVSPEDHVSFSQGRRIRNHFLKGIVSDDARVAAHVTVNPHQRNKTLVWVSSTYQLPNLATAVLSFVSQLGFSSYRDTVNVWNAFRLQLVSAFDGTKVMPSQQVQALPPSPGFALGKCDTVLLYNPSEEALPLVAQVRVVFAFRETKKDPLPTALKEPLLYVEFFEVFGGPDDTMRMYRLRRKVVHGPGGHPQRAAAIIPITAVTHAVELIPIYGARHNRQATTNVSLEMYDEFYLNNYSDKEWYHTMSQEYL</sequence>
<gene>
    <name evidence="3" type="ORF">L210DRAFT_3616542</name>
</gene>
<name>A0AAD4BB49_BOLED</name>
<keyword evidence="4" id="KW-1185">Reference proteome</keyword>
<comment type="caution">
    <text evidence="3">The sequence shown here is derived from an EMBL/GenBank/DDBJ whole genome shotgun (WGS) entry which is preliminary data.</text>
</comment>
<organism evidence="3 4">
    <name type="scientific">Boletus edulis BED1</name>
    <dbReference type="NCBI Taxonomy" id="1328754"/>
    <lineage>
        <taxon>Eukaryota</taxon>
        <taxon>Fungi</taxon>
        <taxon>Dikarya</taxon>
        <taxon>Basidiomycota</taxon>
        <taxon>Agaricomycotina</taxon>
        <taxon>Agaricomycetes</taxon>
        <taxon>Agaricomycetidae</taxon>
        <taxon>Boletales</taxon>
        <taxon>Boletineae</taxon>
        <taxon>Boletaceae</taxon>
        <taxon>Boletoideae</taxon>
        <taxon>Boletus</taxon>
    </lineage>
</organism>
<feature type="domain" description="DUF6830" evidence="2">
    <location>
        <begin position="696"/>
        <end position="793"/>
    </location>
</feature>
<dbReference type="AlphaFoldDB" id="A0AAD4BB49"/>
<dbReference type="InterPro" id="IPR041078">
    <property type="entry name" value="Plavaka"/>
</dbReference>
<evidence type="ECO:0000256" key="1">
    <source>
        <dbReference type="SAM" id="MobiDB-lite"/>
    </source>
</evidence>
<proteinExistence type="predicted"/>
<feature type="compositionally biased region" description="Basic and acidic residues" evidence="1">
    <location>
        <begin position="21"/>
        <end position="37"/>
    </location>
</feature>
<feature type="region of interest" description="Disordered" evidence="1">
    <location>
        <begin position="1"/>
        <end position="79"/>
    </location>
</feature>
<evidence type="ECO:0000259" key="2">
    <source>
        <dbReference type="Pfam" id="PF20722"/>
    </source>
</evidence>
<protein>
    <recommendedName>
        <fullName evidence="2">DUF6830 domain-containing protein</fullName>
    </recommendedName>
</protein>
<reference evidence="3" key="2">
    <citation type="journal article" date="2020" name="Nat. Commun.">
        <title>Large-scale genome sequencing of mycorrhizal fungi provides insights into the early evolution of symbiotic traits.</title>
        <authorList>
            <person name="Miyauchi S."/>
            <person name="Kiss E."/>
            <person name="Kuo A."/>
            <person name="Drula E."/>
            <person name="Kohler A."/>
            <person name="Sanchez-Garcia M."/>
            <person name="Morin E."/>
            <person name="Andreopoulos B."/>
            <person name="Barry K.W."/>
            <person name="Bonito G."/>
            <person name="Buee M."/>
            <person name="Carver A."/>
            <person name="Chen C."/>
            <person name="Cichocki N."/>
            <person name="Clum A."/>
            <person name="Culley D."/>
            <person name="Crous P.W."/>
            <person name="Fauchery L."/>
            <person name="Girlanda M."/>
            <person name="Hayes R.D."/>
            <person name="Keri Z."/>
            <person name="LaButti K."/>
            <person name="Lipzen A."/>
            <person name="Lombard V."/>
            <person name="Magnuson J."/>
            <person name="Maillard F."/>
            <person name="Murat C."/>
            <person name="Nolan M."/>
            <person name="Ohm R.A."/>
            <person name="Pangilinan J."/>
            <person name="Pereira M.F."/>
            <person name="Perotto S."/>
            <person name="Peter M."/>
            <person name="Pfister S."/>
            <person name="Riley R."/>
            <person name="Sitrit Y."/>
            <person name="Stielow J.B."/>
            <person name="Szollosi G."/>
            <person name="Zifcakova L."/>
            <person name="Stursova M."/>
            <person name="Spatafora J.W."/>
            <person name="Tedersoo L."/>
            <person name="Vaario L.M."/>
            <person name="Yamada A."/>
            <person name="Yan M."/>
            <person name="Wang P."/>
            <person name="Xu J."/>
            <person name="Bruns T."/>
            <person name="Baldrian P."/>
            <person name="Vilgalys R."/>
            <person name="Dunand C."/>
            <person name="Henrissat B."/>
            <person name="Grigoriev I.V."/>
            <person name="Hibbett D."/>
            <person name="Nagy L.G."/>
            <person name="Martin F.M."/>
        </authorList>
    </citation>
    <scope>NUCLEOTIDE SEQUENCE</scope>
    <source>
        <strain evidence="3">BED1</strain>
    </source>
</reference>
<dbReference type="EMBL" id="WHUW01000313">
    <property type="protein sequence ID" value="KAF8415570.1"/>
    <property type="molecule type" value="Genomic_DNA"/>
</dbReference>
<evidence type="ECO:0000313" key="4">
    <source>
        <dbReference type="Proteomes" id="UP001194468"/>
    </source>
</evidence>
<dbReference type="InterPro" id="IPR049233">
    <property type="entry name" value="DUF6830"/>
</dbReference>
<accession>A0AAD4BB49</accession>
<dbReference type="Proteomes" id="UP001194468">
    <property type="component" value="Unassembled WGS sequence"/>
</dbReference>